<feature type="region of interest" description="Disordered" evidence="1">
    <location>
        <begin position="189"/>
        <end position="209"/>
    </location>
</feature>
<evidence type="ECO:0000256" key="1">
    <source>
        <dbReference type="SAM" id="MobiDB-lite"/>
    </source>
</evidence>
<dbReference type="Proteomes" id="UP000825935">
    <property type="component" value="Chromosome 12"/>
</dbReference>
<feature type="region of interest" description="Disordered" evidence="1">
    <location>
        <begin position="304"/>
        <end position="346"/>
    </location>
</feature>
<evidence type="ECO:0000313" key="3">
    <source>
        <dbReference type="Proteomes" id="UP000825935"/>
    </source>
</evidence>
<reference evidence="2" key="1">
    <citation type="submission" date="2021-08" db="EMBL/GenBank/DDBJ databases">
        <title>WGS assembly of Ceratopteris richardii.</title>
        <authorList>
            <person name="Marchant D.B."/>
            <person name="Chen G."/>
            <person name="Jenkins J."/>
            <person name="Shu S."/>
            <person name="Leebens-Mack J."/>
            <person name="Grimwood J."/>
            <person name="Schmutz J."/>
            <person name="Soltis P."/>
            <person name="Soltis D."/>
            <person name="Chen Z.-H."/>
        </authorList>
    </citation>
    <scope>NUCLEOTIDE SEQUENCE</scope>
    <source>
        <strain evidence="2">Whitten #5841</strain>
        <tissue evidence="2">Leaf</tissue>
    </source>
</reference>
<proteinExistence type="predicted"/>
<evidence type="ECO:0000313" key="2">
    <source>
        <dbReference type="EMBL" id="KAH7423495.1"/>
    </source>
</evidence>
<feature type="region of interest" description="Disordered" evidence="1">
    <location>
        <begin position="138"/>
        <end position="158"/>
    </location>
</feature>
<accession>A0A8T2TPX5</accession>
<comment type="caution">
    <text evidence="2">The sequence shown here is derived from an EMBL/GenBank/DDBJ whole genome shotgun (WGS) entry which is preliminary data.</text>
</comment>
<dbReference type="EMBL" id="CM035417">
    <property type="protein sequence ID" value="KAH7423495.1"/>
    <property type="molecule type" value="Genomic_DNA"/>
</dbReference>
<protein>
    <submittedName>
        <fullName evidence="2">Uncharacterized protein</fullName>
    </submittedName>
</protein>
<keyword evidence="3" id="KW-1185">Reference proteome</keyword>
<dbReference type="AlphaFoldDB" id="A0A8T2TPX5"/>
<sequence>MAGLQQFQETSYNRGLLPPLREVFFEVQVNELIHEFFFASPEEGLPRPLRTLENGALEHMGDGVLSASRPFSSGAPAQRTASLWECDSPCSERGGSSCEQSTQVGTSIALQTDFDEGNAQPKLIEKKMHEIPYYTQSRKVPNSFGDGASTVKGSSQSKAANTTLCRADSLPSSEKSGLHLSAPCRVNTDAKSGFKKPPLSPKLPNSHAMKSNSTLKRCFSDMGPFPSSLRRSKSEKKASSWQSAALDTSVWALIVTLCFAVIMIGQGLHPSGTRQGAFIDAVAHPANEYQGKLRTSIVFKQSKEVPARGGEARASTSDMHMEYSRGTPSLGGDDGEVEVEQQNSGS</sequence>
<dbReference type="OMA" id="MEYSRGT"/>
<gene>
    <name evidence="2" type="ORF">KP509_12G058000</name>
</gene>
<name>A0A8T2TPX5_CERRI</name>
<organism evidence="2 3">
    <name type="scientific">Ceratopteris richardii</name>
    <name type="common">Triangle waterfern</name>
    <dbReference type="NCBI Taxonomy" id="49495"/>
    <lineage>
        <taxon>Eukaryota</taxon>
        <taxon>Viridiplantae</taxon>
        <taxon>Streptophyta</taxon>
        <taxon>Embryophyta</taxon>
        <taxon>Tracheophyta</taxon>
        <taxon>Polypodiopsida</taxon>
        <taxon>Polypodiidae</taxon>
        <taxon>Polypodiales</taxon>
        <taxon>Pteridineae</taxon>
        <taxon>Pteridaceae</taxon>
        <taxon>Parkerioideae</taxon>
        <taxon>Ceratopteris</taxon>
    </lineage>
</organism>